<protein>
    <submittedName>
        <fullName evidence="2">LysR family transcriptional regulator</fullName>
    </submittedName>
</protein>
<dbReference type="Gene3D" id="1.10.10.10">
    <property type="entry name" value="Winged helix-like DNA-binding domain superfamily/Winged helix DNA-binding domain"/>
    <property type="match status" value="1"/>
</dbReference>
<dbReference type="Pfam" id="PF00126">
    <property type="entry name" value="HTH_1"/>
    <property type="match status" value="1"/>
</dbReference>
<dbReference type="EMBL" id="CP041636">
    <property type="protein sequence ID" value="QDO97018.1"/>
    <property type="molecule type" value="Genomic_DNA"/>
</dbReference>
<gene>
    <name evidence="2" type="ORF">FNB15_06915</name>
</gene>
<dbReference type="PANTHER" id="PTHR30432">
    <property type="entry name" value="TRANSCRIPTIONAL REGULATOR MODE"/>
    <property type="match status" value="1"/>
</dbReference>
<keyword evidence="3" id="KW-1185">Reference proteome</keyword>
<dbReference type="InterPro" id="IPR051815">
    <property type="entry name" value="Molybdate_resp_trans_reg"/>
</dbReference>
<organism evidence="2 3">
    <name type="scientific">Ferrovibrio terrae</name>
    <dbReference type="NCBI Taxonomy" id="2594003"/>
    <lineage>
        <taxon>Bacteria</taxon>
        <taxon>Pseudomonadati</taxon>
        <taxon>Pseudomonadota</taxon>
        <taxon>Alphaproteobacteria</taxon>
        <taxon>Rhodospirillales</taxon>
        <taxon>Rhodospirillaceae</taxon>
        <taxon>Ferrovibrio</taxon>
    </lineage>
</organism>
<evidence type="ECO:0000259" key="1">
    <source>
        <dbReference type="Pfam" id="PF00126"/>
    </source>
</evidence>
<reference evidence="2 3" key="1">
    <citation type="submission" date="2019-07" db="EMBL/GenBank/DDBJ databases">
        <title>Genome sequencing for Ferrovibrio sp. K5.</title>
        <authorList>
            <person name="Park S.-J."/>
        </authorList>
    </citation>
    <scope>NUCLEOTIDE SEQUENCE [LARGE SCALE GENOMIC DNA]</scope>
    <source>
        <strain evidence="2 3">K5</strain>
    </source>
</reference>
<sequence length="124" mass="12964">MAKVAAKKTLKPISATRLRVVLAPGVFLGPGKGELLERIAATGSISAAGRAMGMSYKRAWQLVETLNGYFKAPLVQAATGGKAGGGAQLTTLGRQVLAQYQAMTAATEKACAKQVAALHRLRRK</sequence>
<proteinExistence type="predicted"/>
<evidence type="ECO:0000313" key="3">
    <source>
        <dbReference type="Proteomes" id="UP000317496"/>
    </source>
</evidence>
<dbReference type="Proteomes" id="UP000317496">
    <property type="component" value="Chromosome"/>
</dbReference>
<dbReference type="GO" id="GO:0003700">
    <property type="term" value="F:DNA-binding transcription factor activity"/>
    <property type="evidence" value="ECO:0007669"/>
    <property type="project" value="InterPro"/>
</dbReference>
<evidence type="ECO:0000313" key="2">
    <source>
        <dbReference type="EMBL" id="QDO97018.1"/>
    </source>
</evidence>
<name>A0A516GZQ9_9PROT</name>
<dbReference type="InterPro" id="IPR036390">
    <property type="entry name" value="WH_DNA-bd_sf"/>
</dbReference>
<dbReference type="SUPFAM" id="SSF46785">
    <property type="entry name" value="Winged helix' DNA-binding domain"/>
    <property type="match status" value="1"/>
</dbReference>
<dbReference type="InterPro" id="IPR000847">
    <property type="entry name" value="LysR_HTH_N"/>
</dbReference>
<dbReference type="OrthoDB" id="9800709at2"/>
<dbReference type="AlphaFoldDB" id="A0A516GZQ9"/>
<dbReference type="RefSeq" id="WP_144067999.1">
    <property type="nucleotide sequence ID" value="NZ_CP041636.1"/>
</dbReference>
<accession>A0A516GZQ9</accession>
<dbReference type="PANTHER" id="PTHR30432:SF1">
    <property type="entry name" value="DNA-BINDING TRANSCRIPTIONAL DUAL REGULATOR MODE"/>
    <property type="match status" value="1"/>
</dbReference>
<dbReference type="InterPro" id="IPR036388">
    <property type="entry name" value="WH-like_DNA-bd_sf"/>
</dbReference>
<feature type="domain" description="HTH lysR-type" evidence="1">
    <location>
        <begin position="35"/>
        <end position="94"/>
    </location>
</feature>
<dbReference type="KEGG" id="fer:FNB15_06915"/>